<accession>A0A6L5YSZ7</accession>
<evidence type="ECO:0000256" key="1">
    <source>
        <dbReference type="SAM" id="Coils"/>
    </source>
</evidence>
<feature type="coiled-coil region" evidence="1">
    <location>
        <begin position="160"/>
        <end position="187"/>
    </location>
</feature>
<dbReference type="AlphaFoldDB" id="A0A6L5YSZ7"/>
<evidence type="ECO:0000313" key="2">
    <source>
        <dbReference type="EMBL" id="MST75683.1"/>
    </source>
</evidence>
<keyword evidence="3" id="KW-1185">Reference proteome</keyword>
<proteinExistence type="predicted"/>
<dbReference type="Pfam" id="PF14014">
    <property type="entry name" value="DUF4230"/>
    <property type="match status" value="1"/>
</dbReference>
<dbReference type="Proteomes" id="UP000474024">
    <property type="component" value="Unassembled WGS sequence"/>
</dbReference>
<sequence>MLLSLGACSMEKEDTDQATQEAEAATESSAKAVVNEEPDISQIRSICKLATLECYYHNVAKSEKEAGSGLTHWGESDRKFWTEYTGVAKIGVDMSKGDMKINGTEITIYMPEAEILSIKPDSESVSTPVVDTDSWNSNPIDADDVTGAVSVAQDDICESIQNDSSLLANAQDRAKKLIENYINQLGEASGTEFTVKWESL</sequence>
<evidence type="ECO:0000313" key="3">
    <source>
        <dbReference type="Proteomes" id="UP000474024"/>
    </source>
</evidence>
<protein>
    <submittedName>
        <fullName evidence="2">DUF4230 domain-containing protein</fullName>
    </submittedName>
</protein>
<organism evidence="2 3">
    <name type="scientific">Roseburia porci</name>
    <dbReference type="NCBI Taxonomy" id="2605790"/>
    <lineage>
        <taxon>Bacteria</taxon>
        <taxon>Bacillati</taxon>
        <taxon>Bacillota</taxon>
        <taxon>Clostridia</taxon>
        <taxon>Lachnospirales</taxon>
        <taxon>Lachnospiraceae</taxon>
        <taxon>Roseburia</taxon>
    </lineage>
</organism>
<dbReference type="EMBL" id="VUNI01000023">
    <property type="protein sequence ID" value="MST75683.1"/>
    <property type="molecule type" value="Genomic_DNA"/>
</dbReference>
<reference evidence="2 3" key="1">
    <citation type="submission" date="2019-08" db="EMBL/GenBank/DDBJ databases">
        <title>In-depth cultivation of the pig gut microbiome towards novel bacterial diversity and tailored functional studies.</title>
        <authorList>
            <person name="Wylensek D."/>
            <person name="Hitch T.C.A."/>
            <person name="Clavel T."/>
        </authorList>
    </citation>
    <scope>NUCLEOTIDE SEQUENCE [LARGE SCALE GENOMIC DNA]</scope>
    <source>
        <strain evidence="2 3">MUC/MUC-530-WT-4D</strain>
    </source>
</reference>
<gene>
    <name evidence="2" type="ORF">FYJ75_11785</name>
</gene>
<keyword evidence="1" id="KW-0175">Coiled coil</keyword>
<comment type="caution">
    <text evidence="2">The sequence shown here is derived from an EMBL/GenBank/DDBJ whole genome shotgun (WGS) entry which is preliminary data.</text>
</comment>
<dbReference type="InterPro" id="IPR025324">
    <property type="entry name" value="DUF4230"/>
</dbReference>
<name>A0A6L5YSZ7_9FIRM</name>